<comment type="caution">
    <text evidence="1">The sequence shown here is derived from an EMBL/GenBank/DDBJ whole genome shotgun (WGS) entry which is preliminary data.</text>
</comment>
<name>A0A8X6NFR5_NEPPI</name>
<protein>
    <submittedName>
        <fullName evidence="1">Uncharacterized protein</fullName>
    </submittedName>
</protein>
<dbReference type="Proteomes" id="UP000887013">
    <property type="component" value="Unassembled WGS sequence"/>
</dbReference>
<sequence length="142" mass="16531">MRIPSNVSEKNETHRRRLHALWNMWTFSKNIEIARKVDLITLAEELGLTVEPNAKVSDLIKLITNDKKFDEELTKTCLEVINNERLEKRKDELEKRDNELKKLELESKAIISDGNVPLTVPKLNLMKLMPRYDVGSDISVYL</sequence>
<keyword evidence="2" id="KW-1185">Reference proteome</keyword>
<gene>
    <name evidence="1" type="ORF">NPIL_424191</name>
</gene>
<organism evidence="1 2">
    <name type="scientific">Nephila pilipes</name>
    <name type="common">Giant wood spider</name>
    <name type="synonym">Nephila maculata</name>
    <dbReference type="NCBI Taxonomy" id="299642"/>
    <lineage>
        <taxon>Eukaryota</taxon>
        <taxon>Metazoa</taxon>
        <taxon>Ecdysozoa</taxon>
        <taxon>Arthropoda</taxon>
        <taxon>Chelicerata</taxon>
        <taxon>Arachnida</taxon>
        <taxon>Araneae</taxon>
        <taxon>Araneomorphae</taxon>
        <taxon>Entelegynae</taxon>
        <taxon>Araneoidea</taxon>
        <taxon>Nephilidae</taxon>
        <taxon>Nephila</taxon>
    </lineage>
</organism>
<dbReference type="EMBL" id="BMAW01009143">
    <property type="protein sequence ID" value="GFT12268.1"/>
    <property type="molecule type" value="Genomic_DNA"/>
</dbReference>
<accession>A0A8X6NFR5</accession>
<proteinExistence type="predicted"/>
<dbReference type="AlphaFoldDB" id="A0A8X6NFR5"/>
<evidence type="ECO:0000313" key="2">
    <source>
        <dbReference type="Proteomes" id="UP000887013"/>
    </source>
</evidence>
<reference evidence="1" key="1">
    <citation type="submission" date="2020-08" db="EMBL/GenBank/DDBJ databases">
        <title>Multicomponent nature underlies the extraordinary mechanical properties of spider dragline silk.</title>
        <authorList>
            <person name="Kono N."/>
            <person name="Nakamura H."/>
            <person name="Mori M."/>
            <person name="Yoshida Y."/>
            <person name="Ohtoshi R."/>
            <person name="Malay A.D."/>
            <person name="Moran D.A.P."/>
            <person name="Tomita M."/>
            <person name="Numata K."/>
            <person name="Arakawa K."/>
        </authorList>
    </citation>
    <scope>NUCLEOTIDE SEQUENCE</scope>
</reference>
<evidence type="ECO:0000313" key="1">
    <source>
        <dbReference type="EMBL" id="GFT12268.1"/>
    </source>
</evidence>